<dbReference type="Proteomes" id="UP000327013">
    <property type="component" value="Unassembled WGS sequence"/>
</dbReference>
<keyword evidence="5" id="KW-0479">Metal-binding</keyword>
<comment type="caution">
    <text evidence="10">The sequence shown here is derived from an EMBL/GenBank/DDBJ whole genome shotgun (WGS) entry which is preliminary data.</text>
</comment>
<accession>A0A5N6KVY0</accession>
<evidence type="ECO:0000256" key="7">
    <source>
        <dbReference type="ARBA" id="ARBA00023211"/>
    </source>
</evidence>
<dbReference type="OrthoDB" id="541375at2759"/>
<dbReference type="GO" id="GO:0016791">
    <property type="term" value="F:phosphatase activity"/>
    <property type="evidence" value="ECO:0007669"/>
    <property type="project" value="TreeGrafter"/>
</dbReference>
<dbReference type="GO" id="GO:0046872">
    <property type="term" value="F:metal ion binding"/>
    <property type="evidence" value="ECO:0007669"/>
    <property type="project" value="UniProtKB-KW"/>
</dbReference>
<name>A0A5N6KVY0_9ROSI</name>
<keyword evidence="11" id="KW-1185">Reference proteome</keyword>
<dbReference type="EMBL" id="VIBQ01000014">
    <property type="protein sequence ID" value="KAB8349542.1"/>
    <property type="molecule type" value="Genomic_DNA"/>
</dbReference>
<dbReference type="InterPro" id="IPR015943">
    <property type="entry name" value="WD40/YVTN_repeat-like_dom_sf"/>
</dbReference>
<evidence type="ECO:0000256" key="1">
    <source>
        <dbReference type="ARBA" id="ARBA00001326"/>
    </source>
</evidence>
<dbReference type="SUPFAM" id="SSF111321">
    <property type="entry name" value="AF1104-like"/>
    <property type="match status" value="1"/>
</dbReference>
<dbReference type="InterPro" id="IPR039763">
    <property type="entry name" value="ARMT1"/>
</dbReference>
<comment type="similarity">
    <text evidence="4">Belongs to the damage-control phosphatase family. Sugar phosphate phosphatase III subfamily.</text>
</comment>
<proteinExistence type="inferred from homology"/>
<gene>
    <name evidence="10" type="ORF">FH972_023568</name>
</gene>
<reference evidence="10 11" key="1">
    <citation type="submission" date="2019-06" db="EMBL/GenBank/DDBJ databases">
        <title>A chromosomal-level reference genome of Carpinus fangiana (Coryloideae, Betulaceae).</title>
        <authorList>
            <person name="Yang X."/>
            <person name="Wang Z."/>
            <person name="Zhang L."/>
            <person name="Hao G."/>
            <person name="Liu J."/>
            <person name="Yang Y."/>
        </authorList>
    </citation>
    <scope>NUCLEOTIDE SEQUENCE [LARGE SCALE GENOMIC DNA]</scope>
    <source>
        <strain evidence="10">Cfa_2016G</strain>
        <tissue evidence="10">Leaf</tissue>
    </source>
</reference>
<comment type="cofactor">
    <cofactor evidence="3">
        <name>Ni(2+)</name>
        <dbReference type="ChEBI" id="CHEBI:49786"/>
    </cofactor>
</comment>
<keyword evidence="6" id="KW-0378">Hydrolase</keyword>
<dbReference type="PANTHER" id="PTHR12260">
    <property type="entry name" value="DAMAGE-CONTROL PHOSPHATASE ARMT1"/>
    <property type="match status" value="1"/>
</dbReference>
<evidence type="ECO:0000256" key="6">
    <source>
        <dbReference type="ARBA" id="ARBA00022801"/>
    </source>
</evidence>
<evidence type="ECO:0000313" key="11">
    <source>
        <dbReference type="Proteomes" id="UP000327013"/>
    </source>
</evidence>
<dbReference type="GO" id="GO:0005634">
    <property type="term" value="C:nucleus"/>
    <property type="evidence" value="ECO:0007669"/>
    <property type="project" value="TreeGrafter"/>
</dbReference>
<feature type="domain" description="Damage-control phosphatase ARMT1-like metal-binding" evidence="9">
    <location>
        <begin position="11"/>
        <end position="330"/>
    </location>
</feature>
<dbReference type="Gene3D" id="3.40.50.10880">
    <property type="entry name" value="Uncharacterised protein PF01937, DUF89, domain 3"/>
    <property type="match status" value="1"/>
</dbReference>
<evidence type="ECO:0000256" key="3">
    <source>
        <dbReference type="ARBA" id="ARBA00001967"/>
    </source>
</evidence>
<dbReference type="AlphaFoldDB" id="A0A5N6KVY0"/>
<evidence type="ECO:0000259" key="9">
    <source>
        <dbReference type="Pfam" id="PF01937"/>
    </source>
</evidence>
<dbReference type="InterPro" id="IPR036075">
    <property type="entry name" value="ARMT-1-like_metal-bd_sf"/>
</dbReference>
<dbReference type="PANTHER" id="PTHR12260:SF6">
    <property type="entry name" value="DAMAGE-CONTROL PHOSPHATASE ARMT1"/>
    <property type="match status" value="1"/>
</dbReference>
<comment type="cofactor">
    <cofactor evidence="2">
        <name>Mn(2+)</name>
        <dbReference type="ChEBI" id="CHEBI:29035"/>
    </cofactor>
</comment>
<dbReference type="InterPro" id="IPR002791">
    <property type="entry name" value="ARMT1-like_metal-bd"/>
</dbReference>
<comment type="catalytic activity">
    <reaction evidence="8">
        <text>beta-D-fructose 6-phosphate = dihydroxyacetone + D-glyceraldehyde 3-phosphate</text>
        <dbReference type="Rhea" id="RHEA:28002"/>
        <dbReference type="ChEBI" id="CHEBI:16016"/>
        <dbReference type="ChEBI" id="CHEBI:57634"/>
        <dbReference type="ChEBI" id="CHEBI:59776"/>
    </reaction>
</comment>
<evidence type="ECO:0000256" key="4">
    <source>
        <dbReference type="ARBA" id="ARBA00009519"/>
    </source>
</evidence>
<dbReference type="Pfam" id="PF01937">
    <property type="entry name" value="ARMT1-like_dom"/>
    <property type="match status" value="1"/>
</dbReference>
<dbReference type="GO" id="GO:0006974">
    <property type="term" value="P:DNA damage response"/>
    <property type="evidence" value="ECO:0007669"/>
    <property type="project" value="TreeGrafter"/>
</dbReference>
<keyword evidence="7" id="KW-0464">Manganese</keyword>
<evidence type="ECO:0000313" key="10">
    <source>
        <dbReference type="EMBL" id="KAB8349542.1"/>
    </source>
</evidence>
<evidence type="ECO:0000256" key="5">
    <source>
        <dbReference type="ARBA" id="ARBA00022723"/>
    </source>
</evidence>
<evidence type="ECO:0000256" key="8">
    <source>
        <dbReference type="ARBA" id="ARBA00048809"/>
    </source>
</evidence>
<sequence length="701" mass="76067">MATLFALSTKWKNYDVFARQKLETFQSSRPAVLELASRYKALISELSSSKPADPKAEEVIFSEMMEICLWGNATDLSLLTNLSYEDIQKLQGSAARKAAEKNILVNDLPRVFADLKKIQKERPNDERRIDIVLDNAGFELFVDLILAGYLIKAGLATNIILHPKSIPWFVSDVLPSDFTALLNALADPQGFYTGATVEGQKAGATGENAKSLSDIEVAELKFLFEDWSTLHSEGQLVIRPNSFWTQAGSYWRLPYEAPKLYEDLRESDLVIFKGDLNSRKLAGDVMWPTTTSYTEALGPLAKQGSGINVLGLRTCKADTVVGLPEGKDEELKATEGGGGESGARKWAWSGKWAVVNYSPARPPVSFAKTDLGYPIFSAEFDPYNRGYLTVGGGGGENKAGIANKIVHTQNLASLTPVAELDLSREEDSVSSLASLTTKEGLIAFTGIGSSTADKKKGINEHFRSFSIAYPERVKDAEKQKQGVIAPLSKTCLFRPANAADKQTYQALVKLSPVTDRSTPTRRIGAIATGLAPTGEIVLFEATSATPDNKSVCARITLEKGLEPHDLDIAVRAESKFAVAYCTDNGAYLYSLAYDFSKRKATPDDEPTTLYKIQNSTTGKGIAPPPRLRWLTPNHLLLLVNNNPGVELLILHVGKPGQPGRVVARKTLSSSIKSAVSLAVCSLDADPASNERQAASSSKPSP</sequence>
<protein>
    <recommendedName>
        <fullName evidence="9">Damage-control phosphatase ARMT1-like metal-binding domain-containing protein</fullName>
    </recommendedName>
</protein>
<evidence type="ECO:0000256" key="2">
    <source>
        <dbReference type="ARBA" id="ARBA00001936"/>
    </source>
</evidence>
<comment type="catalytic activity">
    <reaction evidence="1">
        <text>beta-D-fructose 1-phosphate + H2O = D-fructose + phosphate</text>
        <dbReference type="Rhea" id="RHEA:35603"/>
        <dbReference type="ChEBI" id="CHEBI:15377"/>
        <dbReference type="ChEBI" id="CHEBI:37721"/>
        <dbReference type="ChEBI" id="CHEBI:43474"/>
        <dbReference type="ChEBI" id="CHEBI:138881"/>
    </reaction>
</comment>
<organism evidence="10 11">
    <name type="scientific">Carpinus fangiana</name>
    <dbReference type="NCBI Taxonomy" id="176857"/>
    <lineage>
        <taxon>Eukaryota</taxon>
        <taxon>Viridiplantae</taxon>
        <taxon>Streptophyta</taxon>
        <taxon>Embryophyta</taxon>
        <taxon>Tracheophyta</taxon>
        <taxon>Spermatophyta</taxon>
        <taxon>Magnoliopsida</taxon>
        <taxon>eudicotyledons</taxon>
        <taxon>Gunneridae</taxon>
        <taxon>Pentapetalae</taxon>
        <taxon>rosids</taxon>
        <taxon>fabids</taxon>
        <taxon>Fagales</taxon>
        <taxon>Betulaceae</taxon>
        <taxon>Carpinus</taxon>
    </lineage>
</organism>
<dbReference type="Gene3D" id="2.130.10.10">
    <property type="entry name" value="YVTN repeat-like/Quinoprotein amine dehydrogenase"/>
    <property type="match status" value="1"/>
</dbReference>